<name>A0ABS9ELX1_9BACT</name>
<dbReference type="InterPro" id="IPR024083">
    <property type="entry name" value="Fumarase/histidase_N"/>
</dbReference>
<dbReference type="InterPro" id="IPR008948">
    <property type="entry name" value="L-Aspartase-like"/>
</dbReference>
<evidence type="ECO:0000313" key="1">
    <source>
        <dbReference type="EMBL" id="MCF4141699.1"/>
    </source>
</evidence>
<sequence length="522" mass="56342">MITEEIKKISWRQAPSISKVVLGGPISIEEVVAVAHHGAKVEFGEEYTERVNRCRAHVDRFSKEEKAIYGITTGLGENWNRFISQEDREIVQRNHVLSHSCSVGEPLEEECVRAMMFVMLQHFGSGHTGMSMAPLELLAGMLNAGVVPVVPGHGSVGYICYEAHIGSVLIGEGQAVYGGRRMKGSEALKASGLDPVVLSTKEGLTIVSGTTSVTAIGALGLYDSLMIAQTADVAGAMSLEVLKGTLMAMDPRIQEVRPHRHQGDTASNVRRLLEDSEIERTYRGHRVQDALSLRCIPQLHGAAKKILTDGLETVSVELNSSVDNPLIFDTEDGGEALMGCNADGSYVGMACDCAIIALTGLAKMSERRLDRTVNHHVSELPAFLNANPGFNNGLMIPQYAAAGLLGEMKTLSHPSTVDNGFTCANQEDYTSMGANAAIKLYRGASLAKYILSIEILNACQAQDFYDIAPSPATKAVHDRVRQEVPKVEQDTFMSPLMEAIARMVKDGEILSAAESVTGPLEF</sequence>
<keyword evidence="2" id="KW-1185">Reference proteome</keyword>
<evidence type="ECO:0000313" key="2">
    <source>
        <dbReference type="Proteomes" id="UP001200430"/>
    </source>
</evidence>
<dbReference type="Gene3D" id="1.10.275.10">
    <property type="entry name" value="Fumarase/aspartase (N-terminal domain)"/>
    <property type="match status" value="1"/>
</dbReference>
<dbReference type="Gene3D" id="1.20.200.10">
    <property type="entry name" value="Fumarase/aspartase (Central domain)"/>
    <property type="match status" value="1"/>
</dbReference>
<dbReference type="Proteomes" id="UP001200430">
    <property type="component" value="Unassembled WGS sequence"/>
</dbReference>
<dbReference type="RefSeq" id="WP_236098284.1">
    <property type="nucleotide sequence ID" value="NZ_JAKGUD010000002.1"/>
</dbReference>
<comment type="caution">
    <text evidence="1">The sequence shown here is derived from an EMBL/GenBank/DDBJ whole genome shotgun (WGS) entry which is preliminary data.</text>
</comment>
<gene>
    <name evidence="1" type="ORF">L2W38_02560</name>
</gene>
<protein>
    <submittedName>
        <fullName evidence="1">Aromatic amino acid ammonia-lyase</fullName>
    </submittedName>
</protein>
<reference evidence="1 2" key="1">
    <citation type="submission" date="2022-01" db="EMBL/GenBank/DDBJ databases">
        <title>Dethiosulfovibrio faecalis sp. nov., a novel proteolytic, non-sulfur-reducing bacterium isolated from a marine aquaculture solid waste bioreactor.</title>
        <authorList>
            <person name="Grabowski S."/>
            <person name="Apolinario E."/>
            <person name="Schneider N."/>
            <person name="Marshall C.W."/>
            <person name="Sowers K.R."/>
        </authorList>
    </citation>
    <scope>NUCLEOTIDE SEQUENCE [LARGE SCALE GENOMIC DNA]</scope>
    <source>
        <strain evidence="1 2">DSM 12537</strain>
    </source>
</reference>
<dbReference type="Pfam" id="PF00221">
    <property type="entry name" value="Lyase_aromatic"/>
    <property type="match status" value="1"/>
</dbReference>
<dbReference type="CDD" id="cd00332">
    <property type="entry name" value="PAL-HAL"/>
    <property type="match status" value="1"/>
</dbReference>
<organism evidence="1 2">
    <name type="scientific">Dethiosulfovibrio marinus</name>
    <dbReference type="NCBI Taxonomy" id="133532"/>
    <lineage>
        <taxon>Bacteria</taxon>
        <taxon>Thermotogati</taxon>
        <taxon>Synergistota</taxon>
        <taxon>Synergistia</taxon>
        <taxon>Synergistales</taxon>
        <taxon>Dethiosulfovibrionaceae</taxon>
        <taxon>Dethiosulfovibrio</taxon>
    </lineage>
</organism>
<dbReference type="SUPFAM" id="SSF48557">
    <property type="entry name" value="L-aspartase-like"/>
    <property type="match status" value="1"/>
</dbReference>
<dbReference type="EMBL" id="JAKGUD010000002">
    <property type="protein sequence ID" value="MCF4141699.1"/>
    <property type="molecule type" value="Genomic_DNA"/>
</dbReference>
<dbReference type="InterPro" id="IPR001106">
    <property type="entry name" value="Aromatic_Lyase"/>
</dbReference>
<accession>A0ABS9ELX1</accession>
<proteinExistence type="predicted"/>
<dbReference type="PANTHER" id="PTHR10362">
    <property type="entry name" value="HISTIDINE AMMONIA-LYASE"/>
    <property type="match status" value="1"/>
</dbReference>